<accession>A0A0F9C7T0</accession>
<dbReference type="AlphaFoldDB" id="A0A0F9C7T0"/>
<comment type="caution">
    <text evidence="1">The sequence shown here is derived from an EMBL/GenBank/DDBJ whole genome shotgun (WGS) entry which is preliminary data.</text>
</comment>
<organism evidence="1">
    <name type="scientific">marine sediment metagenome</name>
    <dbReference type="NCBI Taxonomy" id="412755"/>
    <lineage>
        <taxon>unclassified sequences</taxon>
        <taxon>metagenomes</taxon>
        <taxon>ecological metagenomes</taxon>
    </lineage>
</organism>
<evidence type="ECO:0000313" key="1">
    <source>
        <dbReference type="EMBL" id="KKK98424.1"/>
    </source>
</evidence>
<dbReference type="EMBL" id="LAZR01045624">
    <property type="protein sequence ID" value="KKK98424.1"/>
    <property type="molecule type" value="Genomic_DNA"/>
</dbReference>
<reference evidence="1" key="1">
    <citation type="journal article" date="2015" name="Nature">
        <title>Complex archaea that bridge the gap between prokaryotes and eukaryotes.</title>
        <authorList>
            <person name="Spang A."/>
            <person name="Saw J.H."/>
            <person name="Jorgensen S.L."/>
            <person name="Zaremba-Niedzwiedzka K."/>
            <person name="Martijn J."/>
            <person name="Lind A.E."/>
            <person name="van Eijk R."/>
            <person name="Schleper C."/>
            <person name="Guy L."/>
            <person name="Ettema T.J."/>
        </authorList>
    </citation>
    <scope>NUCLEOTIDE SEQUENCE</scope>
</reference>
<sequence>MKIALKDIKPNPFRRIKQYPINPEKV</sequence>
<name>A0A0F9C7T0_9ZZZZ</name>
<feature type="non-terminal residue" evidence="1">
    <location>
        <position position="26"/>
    </location>
</feature>
<gene>
    <name evidence="1" type="ORF">LCGC14_2642910</name>
</gene>
<protein>
    <submittedName>
        <fullName evidence="1">Uncharacterized protein</fullName>
    </submittedName>
</protein>
<proteinExistence type="predicted"/>